<dbReference type="GO" id="GO:0000977">
    <property type="term" value="F:RNA polymerase II transcription regulatory region sequence-specific DNA binding"/>
    <property type="evidence" value="ECO:0007669"/>
    <property type="project" value="TreeGrafter"/>
</dbReference>
<evidence type="ECO:0000256" key="5">
    <source>
        <dbReference type="ARBA" id="ARBA00023242"/>
    </source>
</evidence>
<dbReference type="Pfam" id="PF07716">
    <property type="entry name" value="bZIP_2"/>
    <property type="match status" value="1"/>
</dbReference>
<evidence type="ECO:0000259" key="8">
    <source>
        <dbReference type="PROSITE" id="PS50217"/>
    </source>
</evidence>
<dbReference type="EMBL" id="WTPW01000319">
    <property type="protein sequence ID" value="KAF0523855.1"/>
    <property type="molecule type" value="Genomic_DNA"/>
</dbReference>
<dbReference type="InterPro" id="IPR004827">
    <property type="entry name" value="bZIP"/>
</dbReference>
<keyword evidence="2" id="KW-0805">Transcription regulation</keyword>
<dbReference type="Gene3D" id="3.30.160.60">
    <property type="entry name" value="Classic Zinc Finger"/>
    <property type="match status" value="1"/>
</dbReference>
<evidence type="ECO:0000256" key="2">
    <source>
        <dbReference type="ARBA" id="ARBA00023015"/>
    </source>
</evidence>
<reference evidence="9 10" key="1">
    <citation type="journal article" date="2019" name="Environ. Microbiol.">
        <title>At the nexus of three kingdoms: the genome of the mycorrhizal fungus Gigaspora margarita provides insights into plant, endobacterial and fungal interactions.</title>
        <authorList>
            <person name="Venice F."/>
            <person name="Ghignone S."/>
            <person name="Salvioli di Fossalunga A."/>
            <person name="Amselem J."/>
            <person name="Novero M."/>
            <person name="Xianan X."/>
            <person name="Sedzielewska Toro K."/>
            <person name="Morin E."/>
            <person name="Lipzen A."/>
            <person name="Grigoriev I.V."/>
            <person name="Henrissat B."/>
            <person name="Martin F.M."/>
            <person name="Bonfante P."/>
        </authorList>
    </citation>
    <scope>NUCLEOTIDE SEQUENCE [LARGE SCALE GENOMIC DNA]</scope>
    <source>
        <strain evidence="9 10">BEG34</strain>
    </source>
</reference>
<evidence type="ECO:0000313" key="9">
    <source>
        <dbReference type="EMBL" id="KAF0523855.1"/>
    </source>
</evidence>
<dbReference type="GO" id="GO:0001228">
    <property type="term" value="F:DNA-binding transcription activator activity, RNA polymerase II-specific"/>
    <property type="evidence" value="ECO:0007669"/>
    <property type="project" value="TreeGrafter"/>
</dbReference>
<proteinExistence type="predicted"/>
<feature type="compositionally biased region" description="Low complexity" evidence="7">
    <location>
        <begin position="225"/>
        <end position="242"/>
    </location>
</feature>
<protein>
    <submittedName>
        <fullName evidence="9">Amino acid starvation-responsive transcription factor gcn4</fullName>
    </submittedName>
</protein>
<evidence type="ECO:0000256" key="3">
    <source>
        <dbReference type="ARBA" id="ARBA00023125"/>
    </source>
</evidence>
<evidence type="ECO:0000256" key="7">
    <source>
        <dbReference type="SAM" id="MobiDB-lite"/>
    </source>
</evidence>
<dbReference type="SMART" id="SM00338">
    <property type="entry name" value="BRLZ"/>
    <property type="match status" value="1"/>
</dbReference>
<dbReference type="PANTHER" id="PTHR13044:SF14">
    <property type="entry name" value="CRYPTOCEPHAL, ISOFORM A"/>
    <property type="match status" value="1"/>
</dbReference>
<dbReference type="CDD" id="cd12193">
    <property type="entry name" value="bZIP_GCN4"/>
    <property type="match status" value="1"/>
</dbReference>
<dbReference type="InterPro" id="IPR046347">
    <property type="entry name" value="bZIP_sf"/>
</dbReference>
<feature type="region of interest" description="Disordered" evidence="7">
    <location>
        <begin position="212"/>
        <end position="270"/>
    </location>
</feature>
<dbReference type="OrthoDB" id="2257100at2759"/>
<name>A0A8H4AQX2_GIGMA</name>
<accession>A0A8H4AQX2</accession>
<evidence type="ECO:0000313" key="10">
    <source>
        <dbReference type="Proteomes" id="UP000439903"/>
    </source>
</evidence>
<dbReference type="AlphaFoldDB" id="A0A8H4AQX2"/>
<keyword evidence="6" id="KW-0175">Coiled coil</keyword>
<keyword evidence="5" id="KW-0539">Nucleus</keyword>
<comment type="caution">
    <text evidence="9">The sequence shown here is derived from an EMBL/GenBank/DDBJ whole genome shotgun (WGS) entry which is preliminary data.</text>
</comment>
<dbReference type="PROSITE" id="PS00036">
    <property type="entry name" value="BZIP_BASIC"/>
    <property type="match status" value="1"/>
</dbReference>
<sequence>MMPTPRITNKKIISNTDQIKTFDDDSNKGNIMSPSVKLEEMNDTILFDEWLANDLEDFLSKNDEFLLTPKTINHNVSPIVSSSMNIPSLTFNNIVNSQNSDSPLFTSVSKSFSKSPSLDSAKKFFPDLSDDNSTSKSIDHSSVPAVNIPADDQLSLPICQPDYTSALNIPWESDLINNPEFLSNKSSSFIHTLKDNTTNLSSNDLVKASFTPTLKDNTTSNGLVKSKTSTSSTTNATTSPAESVPPTSPLTKITSNNSRKRSVNETEKDPKSIAEELAIKRAKNTDAARRSRLRKVLKMESLEKQVNELKIENKKFQTRVAVLESEKKGLKDKNIEKDNRIRLLEKQLAESHERLINRS</sequence>
<evidence type="ECO:0000256" key="4">
    <source>
        <dbReference type="ARBA" id="ARBA00023163"/>
    </source>
</evidence>
<feature type="coiled-coil region" evidence="6">
    <location>
        <begin position="292"/>
        <end position="347"/>
    </location>
</feature>
<comment type="subcellular location">
    <subcellularLocation>
        <location evidence="1">Nucleus</location>
    </subcellularLocation>
</comment>
<dbReference type="GO" id="GO:0005634">
    <property type="term" value="C:nucleus"/>
    <property type="evidence" value="ECO:0007669"/>
    <property type="project" value="UniProtKB-SubCell"/>
</dbReference>
<keyword evidence="10" id="KW-1185">Reference proteome</keyword>
<keyword evidence="3" id="KW-0238">DNA-binding</keyword>
<dbReference type="PROSITE" id="PS50217">
    <property type="entry name" value="BZIP"/>
    <property type="match status" value="1"/>
</dbReference>
<feature type="compositionally biased region" description="Polar residues" evidence="7">
    <location>
        <begin position="212"/>
        <end position="223"/>
    </location>
</feature>
<keyword evidence="4" id="KW-0804">Transcription</keyword>
<organism evidence="9 10">
    <name type="scientific">Gigaspora margarita</name>
    <dbReference type="NCBI Taxonomy" id="4874"/>
    <lineage>
        <taxon>Eukaryota</taxon>
        <taxon>Fungi</taxon>
        <taxon>Fungi incertae sedis</taxon>
        <taxon>Mucoromycota</taxon>
        <taxon>Glomeromycotina</taxon>
        <taxon>Glomeromycetes</taxon>
        <taxon>Diversisporales</taxon>
        <taxon>Gigasporaceae</taxon>
        <taxon>Gigaspora</taxon>
    </lineage>
</organism>
<evidence type="ECO:0000256" key="1">
    <source>
        <dbReference type="ARBA" id="ARBA00004123"/>
    </source>
</evidence>
<gene>
    <name evidence="9" type="ORF">F8M41_015293</name>
</gene>
<dbReference type="SUPFAM" id="SSF57959">
    <property type="entry name" value="Leucine zipper domain"/>
    <property type="match status" value="1"/>
</dbReference>
<dbReference type="PANTHER" id="PTHR13044">
    <property type="entry name" value="ACTIVATING TRANSCRIPTION FACTOR ATF 4/5"/>
    <property type="match status" value="1"/>
</dbReference>
<evidence type="ECO:0000256" key="6">
    <source>
        <dbReference type="SAM" id="Coils"/>
    </source>
</evidence>
<feature type="domain" description="BZIP" evidence="8">
    <location>
        <begin position="274"/>
        <end position="331"/>
    </location>
</feature>
<dbReference type="Proteomes" id="UP000439903">
    <property type="component" value="Unassembled WGS sequence"/>
</dbReference>